<evidence type="ECO:0000313" key="1">
    <source>
        <dbReference type="EMBL" id="KAJ2966618.1"/>
    </source>
</evidence>
<evidence type="ECO:0000313" key="2">
    <source>
        <dbReference type="Proteomes" id="UP001143856"/>
    </source>
</evidence>
<dbReference type="Proteomes" id="UP001143856">
    <property type="component" value="Unassembled WGS sequence"/>
</dbReference>
<reference evidence="1" key="1">
    <citation type="submission" date="2022-10" db="EMBL/GenBank/DDBJ databases">
        <title>Genome Sequence of Xylaria curta.</title>
        <authorList>
            <person name="Buettner E."/>
        </authorList>
    </citation>
    <scope>NUCLEOTIDE SEQUENCE</scope>
    <source>
        <strain evidence="1">Babe10</strain>
    </source>
</reference>
<dbReference type="EMBL" id="JAPDGR010005025">
    <property type="protein sequence ID" value="KAJ2966618.1"/>
    <property type="molecule type" value="Genomic_DNA"/>
</dbReference>
<protein>
    <submittedName>
        <fullName evidence="1">Uncharacterized protein</fullName>
    </submittedName>
</protein>
<gene>
    <name evidence="1" type="ORF">NUW58_g10623</name>
</gene>
<name>A0ACC1MK60_9PEZI</name>
<comment type="caution">
    <text evidence="1">The sequence shown here is derived from an EMBL/GenBank/DDBJ whole genome shotgun (WGS) entry which is preliminary data.</text>
</comment>
<proteinExistence type="predicted"/>
<organism evidence="1 2">
    <name type="scientific">Xylaria curta</name>
    <dbReference type="NCBI Taxonomy" id="42375"/>
    <lineage>
        <taxon>Eukaryota</taxon>
        <taxon>Fungi</taxon>
        <taxon>Dikarya</taxon>
        <taxon>Ascomycota</taxon>
        <taxon>Pezizomycotina</taxon>
        <taxon>Sordariomycetes</taxon>
        <taxon>Xylariomycetidae</taxon>
        <taxon>Xylariales</taxon>
        <taxon>Xylariaceae</taxon>
        <taxon>Xylaria</taxon>
    </lineage>
</organism>
<accession>A0ACC1MK60</accession>
<sequence length="83" mass="9021">MMIASPKLMCRGAGLLGPGDAFLRTLVAAPINVCLQQLLESSSQPVNMTRQMSHLAIDVVGKLALGYDLDTQTSEENRFSREL</sequence>
<keyword evidence="2" id="KW-1185">Reference proteome</keyword>